<accession>A0A2T6ZYY6</accession>
<proteinExistence type="predicted"/>
<evidence type="ECO:0008006" key="3">
    <source>
        <dbReference type="Google" id="ProtNLM"/>
    </source>
</evidence>
<name>A0A2T6ZYY6_TUBBO</name>
<protein>
    <recommendedName>
        <fullName evidence="3">Tc1-like transposase DDE domain-containing protein</fullName>
    </recommendedName>
</protein>
<comment type="caution">
    <text evidence="1">The sequence shown here is derived from an EMBL/GenBank/DDBJ whole genome shotgun (WGS) entry which is preliminary data.</text>
</comment>
<feature type="non-terminal residue" evidence="1">
    <location>
        <position position="67"/>
    </location>
</feature>
<gene>
    <name evidence="1" type="ORF">B9Z19DRAFT_941781</name>
</gene>
<organism evidence="1 2">
    <name type="scientific">Tuber borchii</name>
    <name type="common">White truffle</name>
    <dbReference type="NCBI Taxonomy" id="42251"/>
    <lineage>
        <taxon>Eukaryota</taxon>
        <taxon>Fungi</taxon>
        <taxon>Dikarya</taxon>
        <taxon>Ascomycota</taxon>
        <taxon>Pezizomycotina</taxon>
        <taxon>Pezizomycetes</taxon>
        <taxon>Pezizales</taxon>
        <taxon>Tuberaceae</taxon>
        <taxon>Tuber</taxon>
    </lineage>
</organism>
<feature type="non-terminal residue" evidence="1">
    <location>
        <position position="1"/>
    </location>
</feature>
<dbReference type="GO" id="GO:0003676">
    <property type="term" value="F:nucleic acid binding"/>
    <property type="evidence" value="ECO:0007669"/>
    <property type="project" value="InterPro"/>
</dbReference>
<keyword evidence="2" id="KW-1185">Reference proteome</keyword>
<dbReference type="STRING" id="42251.A0A2T6ZYY6"/>
<dbReference type="Gene3D" id="3.30.420.10">
    <property type="entry name" value="Ribonuclease H-like superfamily/Ribonuclease H"/>
    <property type="match status" value="1"/>
</dbReference>
<dbReference type="AlphaFoldDB" id="A0A2T6ZYY6"/>
<dbReference type="Proteomes" id="UP000244722">
    <property type="component" value="Unassembled WGS sequence"/>
</dbReference>
<evidence type="ECO:0000313" key="1">
    <source>
        <dbReference type="EMBL" id="PUU80693.1"/>
    </source>
</evidence>
<evidence type="ECO:0000313" key="2">
    <source>
        <dbReference type="Proteomes" id="UP000244722"/>
    </source>
</evidence>
<dbReference type="InterPro" id="IPR036397">
    <property type="entry name" value="RNaseH_sf"/>
</dbReference>
<sequence>ASPDLNPIERVWDYIRQKISQRARFPTTKEATIKAWHEEWSNIPLEVTDKFIRDVKHRIEIVAAQEG</sequence>
<dbReference type="EMBL" id="NESQ01000059">
    <property type="protein sequence ID" value="PUU80693.1"/>
    <property type="molecule type" value="Genomic_DNA"/>
</dbReference>
<reference evidence="1 2" key="1">
    <citation type="submission" date="2017-04" db="EMBL/GenBank/DDBJ databases">
        <title>Draft genome sequence of Tuber borchii Vittad., a whitish edible truffle.</title>
        <authorList>
            <consortium name="DOE Joint Genome Institute"/>
            <person name="Murat C."/>
            <person name="Kuo A."/>
            <person name="Barry K.W."/>
            <person name="Clum A."/>
            <person name="Dockter R.B."/>
            <person name="Fauchery L."/>
            <person name="Iotti M."/>
            <person name="Kohler A."/>
            <person name="Labutti K."/>
            <person name="Lindquist E.A."/>
            <person name="Lipzen A."/>
            <person name="Ohm R.A."/>
            <person name="Wang M."/>
            <person name="Grigoriev I.V."/>
            <person name="Zambonelli A."/>
            <person name="Martin F.M."/>
        </authorList>
    </citation>
    <scope>NUCLEOTIDE SEQUENCE [LARGE SCALE GENOMIC DNA]</scope>
    <source>
        <strain evidence="1 2">Tbo3840</strain>
    </source>
</reference>
<dbReference type="OrthoDB" id="5410741at2759"/>